<dbReference type="GO" id="GO:0016620">
    <property type="term" value="F:oxidoreductase activity, acting on the aldehyde or oxo group of donors, NAD or NADP as acceptor"/>
    <property type="evidence" value="ECO:0007669"/>
    <property type="project" value="InterPro"/>
</dbReference>
<dbReference type="InterPro" id="IPR015590">
    <property type="entry name" value="Aldehyde_DH_dom"/>
</dbReference>
<keyword evidence="5" id="KW-1185">Reference proteome</keyword>
<organism evidence="4 5">
    <name type="scientific">Pseudoxanthobacter soli DSM 19599</name>
    <dbReference type="NCBI Taxonomy" id="1123029"/>
    <lineage>
        <taxon>Bacteria</taxon>
        <taxon>Pseudomonadati</taxon>
        <taxon>Pseudomonadota</taxon>
        <taxon>Alphaproteobacteria</taxon>
        <taxon>Hyphomicrobiales</taxon>
        <taxon>Segnochrobactraceae</taxon>
        <taxon>Pseudoxanthobacter</taxon>
    </lineage>
</organism>
<evidence type="ECO:0000256" key="1">
    <source>
        <dbReference type="ARBA" id="ARBA00009986"/>
    </source>
</evidence>
<proteinExistence type="inferred from homology"/>
<dbReference type="CDD" id="cd07103">
    <property type="entry name" value="ALDH_F5_SSADH_GabD"/>
    <property type="match status" value="1"/>
</dbReference>
<dbReference type="InterPro" id="IPR050740">
    <property type="entry name" value="Aldehyde_DH_Superfamily"/>
</dbReference>
<dbReference type="Gene3D" id="3.40.309.10">
    <property type="entry name" value="Aldehyde Dehydrogenase, Chain A, domain 2"/>
    <property type="match status" value="1"/>
</dbReference>
<dbReference type="RefSeq" id="WP_073631976.1">
    <property type="nucleotide sequence ID" value="NZ_FRXO01000012.1"/>
</dbReference>
<dbReference type="STRING" id="1123029.SAMN02745172_03991"/>
<dbReference type="Proteomes" id="UP000186406">
    <property type="component" value="Unassembled WGS sequence"/>
</dbReference>
<dbReference type="FunFam" id="3.40.605.10:FF:000033">
    <property type="entry name" value="NAD-dependent succinate-semialdehyde dehydrogenase"/>
    <property type="match status" value="1"/>
</dbReference>
<keyword evidence="2" id="KW-0560">Oxidoreductase</keyword>
<reference evidence="4 5" key="1">
    <citation type="submission" date="2016-12" db="EMBL/GenBank/DDBJ databases">
        <authorList>
            <person name="Song W.-J."/>
            <person name="Kurnit D.M."/>
        </authorList>
    </citation>
    <scope>NUCLEOTIDE SEQUENCE [LARGE SCALE GENOMIC DNA]</scope>
    <source>
        <strain evidence="4 5">DSM 19599</strain>
    </source>
</reference>
<evidence type="ECO:0000259" key="3">
    <source>
        <dbReference type="Pfam" id="PF00171"/>
    </source>
</evidence>
<sequence length="482" mass="51229">MTTPTYPDTRLYIDGAWTDGAAGATLDVLNPVDGRVIGRVAKAEESDLERALEAARRGFEVWRRTPALTRSGILRKAGELMRARAPETAAILTQEQGKPLAEATAEVLGSAEILEWFAEEARRTYGRLIPPRTDGVIQSVIKEPVGVVAAFTPWNFPISQMVRKVGAALAAGCSMIVKAAEETPASPACLMQALADAGVPAGVLNLVYGVPAEISERLIPDPIVRKVSFTGSVPVGKHLAALAGRHMKRVTMELGGHSPAIVFADADISSVAPLLARSKLRNAGQVCVSPTRFLVQKPVFDEFADRFAKAVAAVKIGDGLEAGTEMGPLVNARRVQAVEELINDATRQGAEVLTGGERIGNTGNFYRPTVLSGVTTDMRIMNEEPFGPVALLAPFEDFDEALAEANRLPFGLASYAFSRSGKAINRLAEGIEAGMLTANHLGLALAETPFGGVKDSGYGAEGGIEAMDAYLNTKFFTHAYDV</sequence>
<feature type="domain" description="Aldehyde dehydrogenase" evidence="3">
    <location>
        <begin position="17"/>
        <end position="475"/>
    </location>
</feature>
<accession>A0A1M7ZR03</accession>
<dbReference type="Pfam" id="PF00171">
    <property type="entry name" value="Aldedh"/>
    <property type="match status" value="1"/>
</dbReference>
<gene>
    <name evidence="4" type="ORF">SAMN02745172_03991</name>
</gene>
<evidence type="ECO:0000313" key="5">
    <source>
        <dbReference type="Proteomes" id="UP000186406"/>
    </source>
</evidence>
<dbReference type="InterPro" id="IPR016161">
    <property type="entry name" value="Ald_DH/histidinol_DH"/>
</dbReference>
<dbReference type="InterPro" id="IPR016162">
    <property type="entry name" value="Ald_DH_N"/>
</dbReference>
<dbReference type="AlphaFoldDB" id="A0A1M7ZR03"/>
<evidence type="ECO:0000313" key="4">
    <source>
        <dbReference type="EMBL" id="SHO67315.1"/>
    </source>
</evidence>
<dbReference type="EMBL" id="FRXO01000012">
    <property type="protein sequence ID" value="SHO67315.1"/>
    <property type="molecule type" value="Genomic_DNA"/>
</dbReference>
<dbReference type="PANTHER" id="PTHR43353:SF5">
    <property type="entry name" value="SUCCINATE-SEMIALDEHYDE DEHYDROGENASE, MITOCHONDRIAL"/>
    <property type="match status" value="1"/>
</dbReference>
<evidence type="ECO:0000256" key="2">
    <source>
        <dbReference type="ARBA" id="ARBA00023002"/>
    </source>
</evidence>
<dbReference type="InterPro" id="IPR016163">
    <property type="entry name" value="Ald_DH_C"/>
</dbReference>
<dbReference type="FunFam" id="3.40.309.10:FF:000009">
    <property type="entry name" value="Aldehyde dehydrogenase A"/>
    <property type="match status" value="1"/>
</dbReference>
<dbReference type="OrthoDB" id="9812625at2"/>
<comment type="similarity">
    <text evidence="1">Belongs to the aldehyde dehydrogenase family.</text>
</comment>
<dbReference type="PANTHER" id="PTHR43353">
    <property type="entry name" value="SUCCINATE-SEMIALDEHYDE DEHYDROGENASE, MITOCHONDRIAL"/>
    <property type="match status" value="1"/>
</dbReference>
<dbReference type="Gene3D" id="3.40.605.10">
    <property type="entry name" value="Aldehyde Dehydrogenase, Chain A, domain 1"/>
    <property type="match status" value="1"/>
</dbReference>
<name>A0A1M7ZR03_9HYPH</name>
<protein>
    <submittedName>
        <fullName evidence="4">Succinate-semialdehyde dehydrogenase / glutarate-semialdehyde dehydrogenase</fullName>
    </submittedName>
</protein>
<dbReference type="SUPFAM" id="SSF53720">
    <property type="entry name" value="ALDH-like"/>
    <property type="match status" value="1"/>
</dbReference>